<gene>
    <name evidence="1" type="ORF">QAD02_019032</name>
</gene>
<name>A0ACC2PIK9_9HYME</name>
<dbReference type="EMBL" id="CM056741">
    <property type="protein sequence ID" value="KAJ8683240.1"/>
    <property type="molecule type" value="Genomic_DNA"/>
</dbReference>
<evidence type="ECO:0000313" key="2">
    <source>
        <dbReference type="Proteomes" id="UP001239111"/>
    </source>
</evidence>
<organism evidence="1 2">
    <name type="scientific">Eretmocerus hayati</name>
    <dbReference type="NCBI Taxonomy" id="131215"/>
    <lineage>
        <taxon>Eukaryota</taxon>
        <taxon>Metazoa</taxon>
        <taxon>Ecdysozoa</taxon>
        <taxon>Arthropoda</taxon>
        <taxon>Hexapoda</taxon>
        <taxon>Insecta</taxon>
        <taxon>Pterygota</taxon>
        <taxon>Neoptera</taxon>
        <taxon>Endopterygota</taxon>
        <taxon>Hymenoptera</taxon>
        <taxon>Apocrita</taxon>
        <taxon>Proctotrupomorpha</taxon>
        <taxon>Chalcidoidea</taxon>
        <taxon>Aphelinidae</taxon>
        <taxon>Aphelininae</taxon>
        <taxon>Eretmocerus</taxon>
    </lineage>
</organism>
<sequence>MNETVEHLMTSRNAQERVCHWVEDVKEDVSVASTEISVKRRLESESEEFVETDSEFDSVSECGAKRRRLGVPLKNEKLDLSCEWRGCQFNVRSMDAFAKHVANHVTELEIKVTDDGEVYVCLWSGCTYESNVDVDIMRHVNFHAFHTKIKCLGANVRKRIKLPKCRRDTDWKNILDSLPPHECHWEDCNGKCFNNYTLFLYHILIHIQNNPRGNNVDGGVNCLWRDCKAVLTSVYKLREHMRVHTKEKLIACPDCGSMFANNTKFNEHCKRQIPLEAQGFQCTHCNKFYPTENILREHMRSHVFRYKCSICDMSCDSPSGLAKHKLYRHTETRGFPCSLCTHAAKSQQDLDSHMTIHSSGSTYVCNIEGCSYLCKNAYTLDRHVEKAHKQQIRWYCCHDCPMKYRKSYRLTKHLMDTHSYQWLKGHKRFQYVLEDDGCYRLQTVRYEDIDDELNTDKDPLATGNVNTPVTLDQEVAHCDNNNGEPQKSMPTIPSILISIDEVDEHGNVIHSKLIETQETTELPPSAEPPIILTA</sequence>
<protein>
    <submittedName>
        <fullName evidence="1">Uncharacterized protein</fullName>
    </submittedName>
</protein>
<accession>A0ACC2PIK9</accession>
<dbReference type="Proteomes" id="UP001239111">
    <property type="component" value="Chromosome 1"/>
</dbReference>
<evidence type="ECO:0000313" key="1">
    <source>
        <dbReference type="EMBL" id="KAJ8683240.1"/>
    </source>
</evidence>
<reference evidence="1" key="1">
    <citation type="submission" date="2023-04" db="EMBL/GenBank/DDBJ databases">
        <title>A chromosome-level genome assembly of the parasitoid wasp Eretmocerus hayati.</title>
        <authorList>
            <person name="Zhong Y."/>
            <person name="Liu S."/>
            <person name="Liu Y."/>
        </authorList>
    </citation>
    <scope>NUCLEOTIDE SEQUENCE</scope>
    <source>
        <strain evidence="1">ZJU_SS_LIU_2023</strain>
    </source>
</reference>
<comment type="caution">
    <text evidence="1">The sequence shown here is derived from an EMBL/GenBank/DDBJ whole genome shotgun (WGS) entry which is preliminary data.</text>
</comment>
<keyword evidence="2" id="KW-1185">Reference proteome</keyword>
<proteinExistence type="predicted"/>